<keyword evidence="1" id="KW-0677">Repeat</keyword>
<feature type="domain" description="RNA polymerase sigma-70 region 2" evidence="3">
    <location>
        <begin position="22"/>
        <end position="88"/>
    </location>
</feature>
<keyword evidence="2" id="KW-0040">ANK repeat</keyword>
<dbReference type="PROSITE" id="PS50088">
    <property type="entry name" value="ANK_REPEAT"/>
    <property type="match status" value="3"/>
</dbReference>
<proteinExistence type="predicted"/>
<dbReference type="InterPro" id="IPR007627">
    <property type="entry name" value="RNA_pol_sigma70_r2"/>
</dbReference>
<evidence type="ECO:0000256" key="1">
    <source>
        <dbReference type="ARBA" id="ARBA00022737"/>
    </source>
</evidence>
<organism evidence="5 6">
    <name type="scientific">Dictyobacter alpinus</name>
    <dbReference type="NCBI Taxonomy" id="2014873"/>
    <lineage>
        <taxon>Bacteria</taxon>
        <taxon>Bacillati</taxon>
        <taxon>Chloroflexota</taxon>
        <taxon>Ktedonobacteria</taxon>
        <taxon>Ktedonobacterales</taxon>
        <taxon>Dictyobacteraceae</taxon>
        <taxon>Dictyobacter</taxon>
    </lineage>
</organism>
<accession>A0A402BKM3</accession>
<dbReference type="CDD" id="cd06171">
    <property type="entry name" value="Sigma70_r4"/>
    <property type="match status" value="1"/>
</dbReference>
<sequence>MEALDTLVRAAQHEDKEAFNTLIERFQDMACASAYAMLGDWQLAEDATQEAFIEVYLTLEKLREPAAFLSWFRLIIFKQVDRLTRGKRLASSSLEAAASVPGIEPDLSELIDTRDVHHQVRNAINALPERQRLVVLLFYGTGYALKEIGAFLEVPVTTIKKRLYDARQQLKDELIDMMRDVLQEQRPSLVNTLPANIRLLIAARVGDLDAVKTLLDQSPYLLNMKMGRNEAGIRPAVFLPTGITALHEAAMHDHAQVTTLLLAYGAHVDARTGGGMTPLHGAVMYRCSTSAAILLAHDADVALPMDNGLTALHLAAMNDGIEMGRLLLKRSATVDCQSQHGRTPLHWAALKGHSEIVHLLLAHGANPQLRDQTGKTPIAWAISRGHTAIVAVLQERTERS</sequence>
<dbReference type="PANTHER" id="PTHR24161">
    <property type="entry name" value="ANK_REP_REGION DOMAIN-CONTAINING PROTEIN-RELATED"/>
    <property type="match status" value="1"/>
</dbReference>
<dbReference type="InterPro" id="IPR014284">
    <property type="entry name" value="RNA_pol_sigma-70_dom"/>
</dbReference>
<dbReference type="SUPFAM" id="SSF88946">
    <property type="entry name" value="Sigma2 domain of RNA polymerase sigma factors"/>
    <property type="match status" value="1"/>
</dbReference>
<dbReference type="Pfam" id="PF12796">
    <property type="entry name" value="Ank_2"/>
    <property type="match status" value="2"/>
</dbReference>
<dbReference type="InterPro" id="IPR013324">
    <property type="entry name" value="RNA_pol_sigma_r3/r4-like"/>
</dbReference>
<feature type="repeat" description="ANK" evidence="2">
    <location>
        <begin position="307"/>
        <end position="339"/>
    </location>
</feature>
<dbReference type="InterPro" id="IPR013325">
    <property type="entry name" value="RNA_pol_sigma_r2"/>
</dbReference>
<dbReference type="RefSeq" id="WP_126631825.1">
    <property type="nucleotide sequence ID" value="NZ_BIFT01000002.1"/>
</dbReference>
<name>A0A402BKM3_9CHLR</name>
<dbReference type="PANTHER" id="PTHR24161:SF85">
    <property type="entry name" value="PALMITOYLTRANSFERASE HIP14"/>
    <property type="match status" value="1"/>
</dbReference>
<dbReference type="SUPFAM" id="SSF48403">
    <property type="entry name" value="Ankyrin repeat"/>
    <property type="match status" value="1"/>
</dbReference>
<dbReference type="Pfam" id="PF08281">
    <property type="entry name" value="Sigma70_r4_2"/>
    <property type="match status" value="1"/>
</dbReference>
<dbReference type="SUPFAM" id="SSF88659">
    <property type="entry name" value="Sigma3 and sigma4 domains of RNA polymerase sigma factors"/>
    <property type="match status" value="1"/>
</dbReference>
<dbReference type="InterPro" id="IPR002110">
    <property type="entry name" value="Ankyrin_rpt"/>
</dbReference>
<dbReference type="Gene3D" id="1.10.10.10">
    <property type="entry name" value="Winged helix-like DNA-binding domain superfamily/Winged helix DNA-binding domain"/>
    <property type="match status" value="1"/>
</dbReference>
<evidence type="ECO:0000259" key="4">
    <source>
        <dbReference type="Pfam" id="PF08281"/>
    </source>
</evidence>
<evidence type="ECO:0000313" key="5">
    <source>
        <dbReference type="EMBL" id="GCE31917.1"/>
    </source>
</evidence>
<evidence type="ECO:0000256" key="2">
    <source>
        <dbReference type="PROSITE-ProRule" id="PRU00023"/>
    </source>
</evidence>
<dbReference type="Gene3D" id="1.10.1740.10">
    <property type="match status" value="1"/>
</dbReference>
<dbReference type="GO" id="GO:0016987">
    <property type="term" value="F:sigma factor activity"/>
    <property type="evidence" value="ECO:0007669"/>
    <property type="project" value="InterPro"/>
</dbReference>
<dbReference type="Proteomes" id="UP000287171">
    <property type="component" value="Unassembled WGS sequence"/>
</dbReference>
<dbReference type="EMBL" id="BIFT01000002">
    <property type="protein sequence ID" value="GCE31917.1"/>
    <property type="molecule type" value="Genomic_DNA"/>
</dbReference>
<dbReference type="OrthoDB" id="9784272at2"/>
<protein>
    <submittedName>
        <fullName evidence="5">Uncharacterized protein</fullName>
    </submittedName>
</protein>
<dbReference type="PROSITE" id="PS50297">
    <property type="entry name" value="ANK_REP_REGION"/>
    <property type="match status" value="3"/>
</dbReference>
<feature type="repeat" description="ANK" evidence="2">
    <location>
        <begin position="241"/>
        <end position="273"/>
    </location>
</feature>
<dbReference type="GO" id="GO:0003677">
    <property type="term" value="F:DNA binding"/>
    <property type="evidence" value="ECO:0007669"/>
    <property type="project" value="InterPro"/>
</dbReference>
<dbReference type="InterPro" id="IPR036770">
    <property type="entry name" value="Ankyrin_rpt-contain_sf"/>
</dbReference>
<comment type="caution">
    <text evidence="5">The sequence shown here is derived from an EMBL/GenBank/DDBJ whole genome shotgun (WGS) entry which is preliminary data.</text>
</comment>
<dbReference type="Gene3D" id="1.25.40.20">
    <property type="entry name" value="Ankyrin repeat-containing domain"/>
    <property type="match status" value="2"/>
</dbReference>
<dbReference type="InterPro" id="IPR013249">
    <property type="entry name" value="RNA_pol_sigma70_r4_t2"/>
</dbReference>
<feature type="repeat" description="ANK" evidence="2">
    <location>
        <begin position="340"/>
        <end position="372"/>
    </location>
</feature>
<dbReference type="NCBIfam" id="TIGR02937">
    <property type="entry name" value="sigma70-ECF"/>
    <property type="match status" value="1"/>
</dbReference>
<dbReference type="AlphaFoldDB" id="A0A402BKM3"/>
<dbReference type="Pfam" id="PF04542">
    <property type="entry name" value="Sigma70_r2"/>
    <property type="match status" value="1"/>
</dbReference>
<dbReference type="GO" id="GO:0006352">
    <property type="term" value="P:DNA-templated transcription initiation"/>
    <property type="evidence" value="ECO:0007669"/>
    <property type="project" value="InterPro"/>
</dbReference>
<gene>
    <name evidence="5" type="ORF">KDA_74010</name>
</gene>
<dbReference type="PRINTS" id="PR01415">
    <property type="entry name" value="ANKYRIN"/>
</dbReference>
<keyword evidence="6" id="KW-1185">Reference proteome</keyword>
<feature type="domain" description="RNA polymerase sigma factor 70 region 4 type 2" evidence="4">
    <location>
        <begin position="118"/>
        <end position="170"/>
    </location>
</feature>
<reference evidence="6" key="1">
    <citation type="submission" date="2018-12" db="EMBL/GenBank/DDBJ databases">
        <title>Tengunoibacter tsumagoiensis gen. nov., sp. nov., Dictyobacter kobayashii sp. nov., D. alpinus sp. nov., and D. joshuensis sp. nov. and description of Dictyobacteraceae fam. nov. within the order Ktedonobacterales isolated from Tengu-no-mugimeshi.</title>
        <authorList>
            <person name="Wang C.M."/>
            <person name="Zheng Y."/>
            <person name="Sakai Y."/>
            <person name="Toyoda A."/>
            <person name="Minakuchi Y."/>
            <person name="Abe K."/>
            <person name="Yokota A."/>
            <person name="Yabe S."/>
        </authorList>
    </citation>
    <scope>NUCLEOTIDE SEQUENCE [LARGE SCALE GENOMIC DNA]</scope>
    <source>
        <strain evidence="6">Uno16</strain>
    </source>
</reference>
<dbReference type="SMART" id="SM00248">
    <property type="entry name" value="ANK"/>
    <property type="match status" value="6"/>
</dbReference>
<evidence type="ECO:0000313" key="6">
    <source>
        <dbReference type="Proteomes" id="UP000287171"/>
    </source>
</evidence>
<dbReference type="InterPro" id="IPR036388">
    <property type="entry name" value="WH-like_DNA-bd_sf"/>
</dbReference>
<evidence type="ECO:0000259" key="3">
    <source>
        <dbReference type="Pfam" id="PF04542"/>
    </source>
</evidence>